<dbReference type="AlphaFoldDB" id="A0A1V6V0E5"/>
<organism evidence="1 2">
    <name type="scientific">Penicillium coprophilum</name>
    <dbReference type="NCBI Taxonomy" id="36646"/>
    <lineage>
        <taxon>Eukaryota</taxon>
        <taxon>Fungi</taxon>
        <taxon>Dikarya</taxon>
        <taxon>Ascomycota</taxon>
        <taxon>Pezizomycotina</taxon>
        <taxon>Eurotiomycetes</taxon>
        <taxon>Eurotiomycetidae</taxon>
        <taxon>Eurotiales</taxon>
        <taxon>Aspergillaceae</taxon>
        <taxon>Penicillium</taxon>
    </lineage>
</organism>
<proteinExistence type="predicted"/>
<reference evidence="2" key="1">
    <citation type="journal article" date="2017" name="Nat. Microbiol.">
        <title>Global analysis of biosynthetic gene clusters reveals vast potential of secondary metabolite production in Penicillium species.</title>
        <authorList>
            <person name="Nielsen J.C."/>
            <person name="Grijseels S."/>
            <person name="Prigent S."/>
            <person name="Ji B."/>
            <person name="Dainat J."/>
            <person name="Nielsen K.F."/>
            <person name="Frisvad J.C."/>
            <person name="Workman M."/>
            <person name="Nielsen J."/>
        </authorList>
    </citation>
    <scope>NUCLEOTIDE SEQUENCE [LARGE SCALE GENOMIC DNA]</scope>
    <source>
        <strain evidence="2">IBT 31321</strain>
    </source>
</reference>
<evidence type="ECO:0000313" key="1">
    <source>
        <dbReference type="EMBL" id="OQE44137.1"/>
    </source>
</evidence>
<gene>
    <name evidence="1" type="ORF">PENCOP_c002G04923</name>
</gene>
<dbReference type="Proteomes" id="UP000191500">
    <property type="component" value="Unassembled WGS sequence"/>
</dbReference>
<protein>
    <submittedName>
        <fullName evidence="1">Uncharacterized protein</fullName>
    </submittedName>
</protein>
<comment type="caution">
    <text evidence="1">The sequence shown here is derived from an EMBL/GenBank/DDBJ whole genome shotgun (WGS) entry which is preliminary data.</text>
</comment>
<sequence>MVGDAPHQGDEHDDEDGELQRLDNVAERLVLGEVDSVYKGGARHQALDALRVIGEEEIGPSDVDEPDGLVVDGGQVATKLGVAFKPDLSSSASVPGNDYGADAHLARRGLSPGEAALAALVILDGGQKAPIIAF</sequence>
<evidence type="ECO:0000313" key="2">
    <source>
        <dbReference type="Proteomes" id="UP000191500"/>
    </source>
</evidence>
<name>A0A1V6V0E5_9EURO</name>
<accession>A0A1V6V0E5</accession>
<keyword evidence="2" id="KW-1185">Reference proteome</keyword>
<dbReference type="EMBL" id="MDDG01000002">
    <property type="protein sequence ID" value="OQE44137.1"/>
    <property type="molecule type" value="Genomic_DNA"/>
</dbReference>